<evidence type="ECO:0000256" key="1">
    <source>
        <dbReference type="SAM" id="MobiDB-lite"/>
    </source>
</evidence>
<accession>A0A813F016</accession>
<dbReference type="Proteomes" id="UP000626109">
    <property type="component" value="Unassembled WGS sequence"/>
</dbReference>
<keyword evidence="4" id="KW-1185">Reference proteome</keyword>
<name>A0A813F016_POLGL</name>
<dbReference type="EMBL" id="CAJNNW010027973">
    <property type="protein sequence ID" value="CAE8694049.1"/>
    <property type="molecule type" value="Genomic_DNA"/>
</dbReference>
<comment type="caution">
    <text evidence="2">The sequence shown here is derived from an EMBL/GenBank/DDBJ whole genome shotgun (WGS) entry which is preliminary data.</text>
</comment>
<reference evidence="2" key="1">
    <citation type="submission" date="2021-02" db="EMBL/GenBank/DDBJ databases">
        <authorList>
            <person name="Dougan E. K."/>
            <person name="Rhodes N."/>
            <person name="Thang M."/>
            <person name="Chan C."/>
        </authorList>
    </citation>
    <scope>NUCLEOTIDE SEQUENCE</scope>
</reference>
<dbReference type="Proteomes" id="UP000654075">
    <property type="component" value="Unassembled WGS sequence"/>
</dbReference>
<organism evidence="2 4">
    <name type="scientific">Polarella glacialis</name>
    <name type="common">Dinoflagellate</name>
    <dbReference type="NCBI Taxonomy" id="89957"/>
    <lineage>
        <taxon>Eukaryota</taxon>
        <taxon>Sar</taxon>
        <taxon>Alveolata</taxon>
        <taxon>Dinophyceae</taxon>
        <taxon>Suessiales</taxon>
        <taxon>Suessiaceae</taxon>
        <taxon>Polarella</taxon>
    </lineage>
</organism>
<sequence length="193" mass="21051">MELEDQLASRKRGRPQRSSSDKTSSSEDIMKLLLSTSAGLKVVKSACVRTLLLPTDCIYVTAGKAAGQKYDKEVKTAGSSQKLPKPFVYVFEALLKQAQLDPKAPDVVKVAVKKIAEKASSRTDLNQIVRVCRLSKCFGGKTTRLELALAPQFNELGDYFAQTFALHAGQECYGPAPRGPIDRRLAEAIFGNS</sequence>
<evidence type="ECO:0000313" key="2">
    <source>
        <dbReference type="EMBL" id="CAE8603424.1"/>
    </source>
</evidence>
<feature type="region of interest" description="Disordered" evidence="1">
    <location>
        <begin position="1"/>
        <end position="25"/>
    </location>
</feature>
<evidence type="ECO:0000313" key="3">
    <source>
        <dbReference type="EMBL" id="CAE8694049.1"/>
    </source>
</evidence>
<dbReference type="AlphaFoldDB" id="A0A813F016"/>
<dbReference type="EMBL" id="CAJNNV010015386">
    <property type="protein sequence ID" value="CAE8603424.1"/>
    <property type="molecule type" value="Genomic_DNA"/>
</dbReference>
<protein>
    <submittedName>
        <fullName evidence="2">Uncharacterized protein</fullName>
    </submittedName>
</protein>
<evidence type="ECO:0000313" key="4">
    <source>
        <dbReference type="Proteomes" id="UP000654075"/>
    </source>
</evidence>
<proteinExistence type="predicted"/>
<gene>
    <name evidence="2" type="ORF">PGLA1383_LOCUS21634</name>
    <name evidence="3" type="ORF">PGLA2088_LOCUS28662</name>
</gene>